<evidence type="ECO:0000313" key="1">
    <source>
        <dbReference type="EMBL" id="GIJ68439.1"/>
    </source>
</evidence>
<sequence length="55" mass="5498">MMRFEGDLVRSIRMFVGAVLSTAVGLAVTVGPAAAAAAGEAPAGDNIIIIITPIT</sequence>
<dbReference type="Proteomes" id="UP000635606">
    <property type="component" value="Unassembled WGS sequence"/>
</dbReference>
<dbReference type="EMBL" id="BOPH01000042">
    <property type="protein sequence ID" value="GIJ68439.1"/>
    <property type="molecule type" value="Genomic_DNA"/>
</dbReference>
<evidence type="ECO:0000313" key="2">
    <source>
        <dbReference type="Proteomes" id="UP000635606"/>
    </source>
</evidence>
<keyword evidence="2" id="KW-1185">Reference proteome</keyword>
<protein>
    <submittedName>
        <fullName evidence="1">Uncharacterized protein</fullName>
    </submittedName>
</protein>
<reference evidence="1" key="1">
    <citation type="submission" date="2021-01" db="EMBL/GenBank/DDBJ databases">
        <title>Whole genome shotgun sequence of Virgisporangium ochraceum NBRC 16418.</title>
        <authorList>
            <person name="Komaki H."/>
            <person name="Tamura T."/>
        </authorList>
    </citation>
    <scope>NUCLEOTIDE SEQUENCE</scope>
    <source>
        <strain evidence="1">NBRC 16418</strain>
    </source>
</reference>
<proteinExistence type="predicted"/>
<dbReference type="AlphaFoldDB" id="A0A8J4EBC3"/>
<accession>A0A8J4EBC3</accession>
<gene>
    <name evidence="1" type="ORF">Voc01_033560</name>
</gene>
<name>A0A8J4EBC3_9ACTN</name>
<organism evidence="1 2">
    <name type="scientific">Virgisporangium ochraceum</name>
    <dbReference type="NCBI Taxonomy" id="65505"/>
    <lineage>
        <taxon>Bacteria</taxon>
        <taxon>Bacillati</taxon>
        <taxon>Actinomycetota</taxon>
        <taxon>Actinomycetes</taxon>
        <taxon>Micromonosporales</taxon>
        <taxon>Micromonosporaceae</taxon>
        <taxon>Virgisporangium</taxon>
    </lineage>
</organism>
<comment type="caution">
    <text evidence="1">The sequence shown here is derived from an EMBL/GenBank/DDBJ whole genome shotgun (WGS) entry which is preliminary data.</text>
</comment>